<dbReference type="AlphaFoldDB" id="A0AAD7RBL0"/>
<proteinExistence type="predicted"/>
<comment type="caution">
    <text evidence="1">The sequence shown here is derived from an EMBL/GenBank/DDBJ whole genome shotgun (WGS) entry which is preliminary data.</text>
</comment>
<organism evidence="1 2">
    <name type="scientific">Aldrovandia affinis</name>
    <dbReference type="NCBI Taxonomy" id="143900"/>
    <lineage>
        <taxon>Eukaryota</taxon>
        <taxon>Metazoa</taxon>
        <taxon>Chordata</taxon>
        <taxon>Craniata</taxon>
        <taxon>Vertebrata</taxon>
        <taxon>Euteleostomi</taxon>
        <taxon>Actinopterygii</taxon>
        <taxon>Neopterygii</taxon>
        <taxon>Teleostei</taxon>
        <taxon>Notacanthiformes</taxon>
        <taxon>Halosauridae</taxon>
        <taxon>Aldrovandia</taxon>
    </lineage>
</organism>
<dbReference type="EMBL" id="JAINUG010000364">
    <property type="protein sequence ID" value="KAJ8373360.1"/>
    <property type="molecule type" value="Genomic_DNA"/>
</dbReference>
<accession>A0AAD7RBL0</accession>
<reference evidence="1" key="1">
    <citation type="journal article" date="2023" name="Science">
        <title>Genome structures resolve the early diversification of teleost fishes.</title>
        <authorList>
            <person name="Parey E."/>
            <person name="Louis A."/>
            <person name="Montfort J."/>
            <person name="Bouchez O."/>
            <person name="Roques C."/>
            <person name="Iampietro C."/>
            <person name="Lluch J."/>
            <person name="Castinel A."/>
            <person name="Donnadieu C."/>
            <person name="Desvignes T."/>
            <person name="Floi Bucao C."/>
            <person name="Jouanno E."/>
            <person name="Wen M."/>
            <person name="Mejri S."/>
            <person name="Dirks R."/>
            <person name="Jansen H."/>
            <person name="Henkel C."/>
            <person name="Chen W.J."/>
            <person name="Zahm M."/>
            <person name="Cabau C."/>
            <person name="Klopp C."/>
            <person name="Thompson A.W."/>
            <person name="Robinson-Rechavi M."/>
            <person name="Braasch I."/>
            <person name="Lecointre G."/>
            <person name="Bobe J."/>
            <person name="Postlethwait J.H."/>
            <person name="Berthelot C."/>
            <person name="Roest Crollius H."/>
            <person name="Guiguen Y."/>
        </authorList>
    </citation>
    <scope>NUCLEOTIDE SEQUENCE</scope>
    <source>
        <strain evidence="1">NC1722</strain>
    </source>
</reference>
<keyword evidence="2" id="KW-1185">Reference proteome</keyword>
<name>A0AAD7RBL0_9TELE</name>
<evidence type="ECO:0000313" key="1">
    <source>
        <dbReference type="EMBL" id="KAJ8373360.1"/>
    </source>
</evidence>
<dbReference type="Proteomes" id="UP001221898">
    <property type="component" value="Unassembled WGS sequence"/>
</dbReference>
<protein>
    <submittedName>
        <fullName evidence="1">Uncharacterized protein</fullName>
    </submittedName>
</protein>
<evidence type="ECO:0000313" key="2">
    <source>
        <dbReference type="Proteomes" id="UP001221898"/>
    </source>
</evidence>
<gene>
    <name evidence="1" type="ORF">AAFF_G00266040</name>
</gene>
<sequence>MTAVSLFSRDRGAGQGLDFRGTAAIEPLIAAVLTGPREGREGGVCGPIVARFVGGKTREGRGHKAVNGNSSPCVPLLTAPGRPFTGPVSVKCCFLKPPPPSPNPVHTPWRNGCNGCAFSP</sequence>